<dbReference type="AlphaFoldDB" id="A0A919KGA6"/>
<keyword evidence="3" id="KW-1185">Reference proteome</keyword>
<dbReference type="SUPFAM" id="SSF50370">
    <property type="entry name" value="Ricin B-like lectins"/>
    <property type="match status" value="1"/>
</dbReference>
<gene>
    <name evidence="2" type="ORF">GCM10018980_76360</name>
</gene>
<dbReference type="EMBL" id="BNBF01000048">
    <property type="protein sequence ID" value="GHG77800.1"/>
    <property type="molecule type" value="Genomic_DNA"/>
</dbReference>
<comment type="caution">
    <text evidence="2">The sequence shown here is derived from an EMBL/GenBank/DDBJ whole genome shotgun (WGS) entry which is preliminary data.</text>
</comment>
<proteinExistence type="predicted"/>
<feature type="domain" description="Ricin B lectin" evidence="1">
    <location>
        <begin position="23"/>
        <end position="113"/>
    </location>
</feature>
<dbReference type="RefSeq" id="WP_306419873.1">
    <property type="nucleotide sequence ID" value="NZ_BNBF01000048.1"/>
</dbReference>
<dbReference type="PROSITE" id="PS50231">
    <property type="entry name" value="RICIN_B_LECTIN"/>
    <property type="match status" value="1"/>
</dbReference>
<reference evidence="3" key="1">
    <citation type="journal article" date="2019" name="Int. J. Syst. Evol. Microbiol.">
        <title>The Global Catalogue of Microorganisms (GCM) 10K type strain sequencing project: providing services to taxonomists for standard genome sequencing and annotation.</title>
        <authorList>
            <consortium name="The Broad Institute Genomics Platform"/>
            <consortium name="The Broad Institute Genome Sequencing Center for Infectious Disease"/>
            <person name="Wu L."/>
            <person name="Ma J."/>
        </authorList>
    </citation>
    <scope>NUCLEOTIDE SEQUENCE [LARGE SCALE GENOMIC DNA]</scope>
    <source>
        <strain evidence="3">JCM 4253</strain>
    </source>
</reference>
<protein>
    <recommendedName>
        <fullName evidence="1">Ricin B lectin domain-containing protein</fullName>
    </recommendedName>
</protein>
<organism evidence="2 3">
    <name type="scientific">Streptomyces capoamus</name>
    <dbReference type="NCBI Taxonomy" id="68183"/>
    <lineage>
        <taxon>Bacteria</taxon>
        <taxon>Bacillati</taxon>
        <taxon>Actinomycetota</taxon>
        <taxon>Actinomycetes</taxon>
        <taxon>Kitasatosporales</taxon>
        <taxon>Streptomycetaceae</taxon>
        <taxon>Streptomyces</taxon>
    </lineage>
</organism>
<dbReference type="Gene3D" id="2.80.10.50">
    <property type="match status" value="2"/>
</dbReference>
<dbReference type="Pfam" id="PF14200">
    <property type="entry name" value="RicinB_lectin_2"/>
    <property type="match status" value="1"/>
</dbReference>
<evidence type="ECO:0000313" key="3">
    <source>
        <dbReference type="Proteomes" id="UP000619355"/>
    </source>
</evidence>
<dbReference type="InterPro" id="IPR035992">
    <property type="entry name" value="Ricin_B-like_lectins"/>
</dbReference>
<evidence type="ECO:0000313" key="2">
    <source>
        <dbReference type="EMBL" id="GHG77800.1"/>
    </source>
</evidence>
<evidence type="ECO:0000259" key="1">
    <source>
        <dbReference type="Pfam" id="PF14200"/>
    </source>
</evidence>
<dbReference type="Proteomes" id="UP000619355">
    <property type="component" value="Unassembled WGS sequence"/>
</dbReference>
<sequence length="135" mass="14757">MAVVRESTQDGAGIHQNLAVTRDCQRWRLTVVGQEGGDVLYRIENVRSGKALEVVGGQKWAGAVIAQRTYGGGDARHQQWRLIPVCPAADGPQMYEIANHNSGLLLQVDTNARATIRQDGADGNQQGRQWQLLPV</sequence>
<dbReference type="InterPro" id="IPR000772">
    <property type="entry name" value="Ricin_B_lectin"/>
</dbReference>
<accession>A0A919KGA6</accession>
<name>A0A919KGA6_9ACTN</name>